<dbReference type="PANTHER" id="PTHR39186">
    <property type="entry name" value="DUF2071 FAMILY PROTEIN"/>
    <property type="match status" value="1"/>
</dbReference>
<dbReference type="Proteomes" id="UP000320496">
    <property type="component" value="Chromosome"/>
</dbReference>
<evidence type="ECO:0000313" key="3">
    <source>
        <dbReference type="Proteomes" id="UP000320496"/>
    </source>
</evidence>
<gene>
    <name evidence="2" type="ORF">Mal4_00200</name>
</gene>
<keyword evidence="3" id="KW-1185">Reference proteome</keyword>
<reference evidence="2 3" key="1">
    <citation type="submission" date="2019-02" db="EMBL/GenBank/DDBJ databases">
        <title>Deep-cultivation of Planctomycetes and their phenomic and genomic characterization uncovers novel biology.</title>
        <authorList>
            <person name="Wiegand S."/>
            <person name="Jogler M."/>
            <person name="Boedeker C."/>
            <person name="Pinto D."/>
            <person name="Vollmers J."/>
            <person name="Rivas-Marin E."/>
            <person name="Kohn T."/>
            <person name="Peeters S.H."/>
            <person name="Heuer A."/>
            <person name="Rast P."/>
            <person name="Oberbeckmann S."/>
            <person name="Bunk B."/>
            <person name="Jeske O."/>
            <person name="Meyerdierks A."/>
            <person name="Storesund J.E."/>
            <person name="Kallscheuer N."/>
            <person name="Luecker S."/>
            <person name="Lage O.M."/>
            <person name="Pohl T."/>
            <person name="Merkel B.J."/>
            <person name="Hornburger P."/>
            <person name="Mueller R.-W."/>
            <person name="Bruemmer F."/>
            <person name="Labrenz M."/>
            <person name="Spormann A.M."/>
            <person name="Op den Camp H."/>
            <person name="Overmann J."/>
            <person name="Amann R."/>
            <person name="Jetten M.S.M."/>
            <person name="Mascher T."/>
            <person name="Medema M.H."/>
            <person name="Devos D.P."/>
            <person name="Kaster A.-K."/>
            <person name="Ovreas L."/>
            <person name="Rohde M."/>
            <person name="Galperin M.Y."/>
            <person name="Jogler C."/>
        </authorList>
    </citation>
    <scope>NUCLEOTIDE SEQUENCE [LARGE SCALE GENOMIC DNA]</scope>
    <source>
        <strain evidence="2 3">Mal4</strain>
    </source>
</reference>
<protein>
    <recommendedName>
        <fullName evidence="4">DUF2071 domain-containing protein</fullName>
    </recommendedName>
</protein>
<dbReference type="SUPFAM" id="SSF160104">
    <property type="entry name" value="Acetoacetate decarboxylase-like"/>
    <property type="match status" value="1"/>
</dbReference>
<evidence type="ECO:0008006" key="4">
    <source>
        <dbReference type="Google" id="ProtNLM"/>
    </source>
</evidence>
<evidence type="ECO:0000313" key="2">
    <source>
        <dbReference type="EMBL" id="QDU35738.1"/>
    </source>
</evidence>
<dbReference type="InterPro" id="IPR023375">
    <property type="entry name" value="ADC_dom_sf"/>
</dbReference>
<evidence type="ECO:0000256" key="1">
    <source>
        <dbReference type="SAM" id="MobiDB-lite"/>
    </source>
</evidence>
<organism evidence="2 3">
    <name type="scientific">Maioricimonas rarisocia</name>
    <dbReference type="NCBI Taxonomy" id="2528026"/>
    <lineage>
        <taxon>Bacteria</taxon>
        <taxon>Pseudomonadati</taxon>
        <taxon>Planctomycetota</taxon>
        <taxon>Planctomycetia</taxon>
        <taxon>Planctomycetales</taxon>
        <taxon>Planctomycetaceae</taxon>
        <taxon>Maioricimonas</taxon>
    </lineage>
</organism>
<sequence>MLADRVFRQTPPDPLQKDHRMPSTTLQQRLQLRERPPRRPVMFQSWRELLFLHWRFDADVVQKTLPAGLHVDTFDDAAWLGVVPFFMRNIRPTWFCSVPGISNFLELNLRTYVHDEQGRPGVWFYSLDANQPVAVHTARRFFRLPYQHARMQAIVAPESGHVKYRSLRRGQPVSAESRFEYEPTGPVREAEPGSFEFFLVERYVLIANLGAGRLASGQVHHVPYPVQEVNVIEWDSQIIDLAGLPNPDCPPDHALASRGVDVEIFGLERVSCER</sequence>
<dbReference type="Pfam" id="PF09844">
    <property type="entry name" value="DUF2071"/>
    <property type="match status" value="1"/>
</dbReference>
<dbReference type="InterPro" id="IPR018644">
    <property type="entry name" value="DUF2071"/>
</dbReference>
<dbReference type="Gene3D" id="2.40.400.10">
    <property type="entry name" value="Acetoacetate decarboxylase-like"/>
    <property type="match status" value="1"/>
</dbReference>
<dbReference type="EMBL" id="CP036275">
    <property type="protein sequence ID" value="QDU35738.1"/>
    <property type="molecule type" value="Genomic_DNA"/>
</dbReference>
<proteinExistence type="predicted"/>
<name>A0A517YZR7_9PLAN</name>
<dbReference type="AlphaFoldDB" id="A0A517YZR7"/>
<feature type="region of interest" description="Disordered" evidence="1">
    <location>
        <begin position="1"/>
        <end position="31"/>
    </location>
</feature>
<dbReference type="KEGG" id="mri:Mal4_00200"/>
<accession>A0A517YZR7</accession>
<dbReference type="PANTHER" id="PTHR39186:SF1">
    <property type="entry name" value="DUF2071 DOMAIN-CONTAINING PROTEIN"/>
    <property type="match status" value="1"/>
</dbReference>